<evidence type="ECO:0000259" key="10">
    <source>
        <dbReference type="PROSITE" id="PS50004"/>
    </source>
</evidence>
<dbReference type="FunFam" id="2.60.40.150:FF:000019">
    <property type="entry name" value="Multiple C2 and transmembrane domain-containing protein 2 isoform 1"/>
    <property type="match status" value="1"/>
</dbReference>
<reference evidence="12" key="1">
    <citation type="journal article" date="2004" name="Nature">
        <title>Genome duplication in the teleost fish Tetraodon nigroviridis reveals the early vertebrate proto-karyotype.</title>
        <authorList>
            <person name="Jaillon O."/>
            <person name="Aury J.-M."/>
            <person name="Brunet F."/>
            <person name="Petit J.-L."/>
            <person name="Stange-Thomann N."/>
            <person name="Mauceli E."/>
            <person name="Bouneau L."/>
            <person name="Fischer C."/>
            <person name="Ozouf-Costaz C."/>
            <person name="Bernot A."/>
            <person name="Nicaud S."/>
            <person name="Jaffe D."/>
            <person name="Fisher S."/>
            <person name="Lutfalla G."/>
            <person name="Dossat C."/>
            <person name="Segurens B."/>
            <person name="Dasilva C."/>
            <person name="Salanoubat M."/>
            <person name="Levy M."/>
            <person name="Boudet N."/>
            <person name="Castellano S."/>
            <person name="Anthouard V."/>
            <person name="Jubin C."/>
            <person name="Castelli V."/>
            <person name="Katinka M."/>
            <person name="Vacherie B."/>
            <person name="Biemont C."/>
            <person name="Skalli Z."/>
            <person name="Cattolico L."/>
            <person name="Poulain J."/>
            <person name="De Berardinis V."/>
            <person name="Cruaud C."/>
            <person name="Duprat S."/>
            <person name="Brottier P."/>
            <person name="Coutanceau J.-P."/>
            <person name="Gouzy J."/>
            <person name="Parra G."/>
            <person name="Lardier G."/>
            <person name="Chapple C."/>
            <person name="McKernan K.J."/>
            <person name="McEwan P."/>
            <person name="Bosak S."/>
            <person name="Kellis M."/>
            <person name="Volff J.-N."/>
            <person name="Guigo R."/>
            <person name="Zody M.C."/>
            <person name="Mesirov J."/>
            <person name="Lindblad-Toh K."/>
            <person name="Birren B."/>
            <person name="Nusbaum C."/>
            <person name="Kahn D."/>
            <person name="Robinson-Rechavi M."/>
            <person name="Laudet V."/>
            <person name="Schachter V."/>
            <person name="Quetier F."/>
            <person name="Saurin W."/>
            <person name="Scarpelli C."/>
            <person name="Wincker P."/>
            <person name="Lander E.S."/>
            <person name="Weissenbach J."/>
            <person name="Roest Crollius H."/>
        </authorList>
    </citation>
    <scope>NUCLEOTIDE SEQUENCE [LARGE SCALE GENOMIC DNA]</scope>
</reference>
<evidence type="ECO:0000256" key="6">
    <source>
        <dbReference type="ARBA" id="ARBA00022737"/>
    </source>
</evidence>
<dbReference type="CDD" id="cd08376">
    <property type="entry name" value="C2B_MCTP_PRT"/>
    <property type="match status" value="1"/>
</dbReference>
<name>H3BX37_TETNG</name>
<dbReference type="Gene3D" id="2.60.40.150">
    <property type="entry name" value="C2 domain"/>
    <property type="match status" value="3"/>
</dbReference>
<feature type="domain" description="C2" evidence="10">
    <location>
        <begin position="1"/>
        <end position="99"/>
    </location>
</feature>
<dbReference type="PROSITE" id="PS50004">
    <property type="entry name" value="C2"/>
    <property type="match status" value="3"/>
</dbReference>
<dbReference type="GO" id="GO:0046928">
    <property type="term" value="P:regulation of neurotransmitter secretion"/>
    <property type="evidence" value="ECO:0007669"/>
    <property type="project" value="TreeGrafter"/>
</dbReference>
<comment type="similarity">
    <text evidence="3">Belongs to the MCTP family.</text>
</comment>
<keyword evidence="9" id="KW-0472">Membrane</keyword>
<evidence type="ECO:0000256" key="1">
    <source>
        <dbReference type="ARBA" id="ARBA00001913"/>
    </source>
</evidence>
<evidence type="ECO:0000256" key="9">
    <source>
        <dbReference type="ARBA" id="ARBA00023136"/>
    </source>
</evidence>
<dbReference type="STRING" id="99883.ENSTNIP00000000550"/>
<evidence type="ECO:0000313" key="11">
    <source>
        <dbReference type="Ensembl" id="ENSTNIP00000000550.1"/>
    </source>
</evidence>
<proteinExistence type="inferred from homology"/>
<dbReference type="InterPro" id="IPR035892">
    <property type="entry name" value="C2_domain_sf"/>
</dbReference>
<keyword evidence="4" id="KW-0812">Transmembrane</keyword>
<keyword evidence="5" id="KW-0479">Metal-binding</keyword>
<dbReference type="Proteomes" id="UP000007303">
    <property type="component" value="Unassembled WGS sequence"/>
</dbReference>
<dbReference type="InterPro" id="IPR000008">
    <property type="entry name" value="C2_dom"/>
</dbReference>
<evidence type="ECO:0000256" key="7">
    <source>
        <dbReference type="ARBA" id="ARBA00022837"/>
    </source>
</evidence>
<dbReference type="OMA" id="LTHRVCY"/>
<keyword evidence="12" id="KW-1185">Reference proteome</keyword>
<keyword evidence="7" id="KW-0106">Calcium</keyword>
<dbReference type="PRINTS" id="PR00360">
    <property type="entry name" value="C2DOMAIN"/>
</dbReference>
<organism evidence="11 12">
    <name type="scientific">Tetraodon nigroviridis</name>
    <name type="common">Spotted green pufferfish</name>
    <name type="synonym">Chelonodon nigroviridis</name>
    <dbReference type="NCBI Taxonomy" id="99883"/>
    <lineage>
        <taxon>Eukaryota</taxon>
        <taxon>Metazoa</taxon>
        <taxon>Chordata</taxon>
        <taxon>Craniata</taxon>
        <taxon>Vertebrata</taxon>
        <taxon>Euteleostomi</taxon>
        <taxon>Actinopterygii</taxon>
        <taxon>Neopterygii</taxon>
        <taxon>Teleostei</taxon>
        <taxon>Neoteleostei</taxon>
        <taxon>Acanthomorphata</taxon>
        <taxon>Eupercaria</taxon>
        <taxon>Tetraodontiformes</taxon>
        <taxon>Tetradontoidea</taxon>
        <taxon>Tetraodontidae</taxon>
        <taxon>Tetraodon</taxon>
    </lineage>
</organism>
<dbReference type="AlphaFoldDB" id="H3BX37"/>
<dbReference type="GO" id="GO:0005509">
    <property type="term" value="F:calcium ion binding"/>
    <property type="evidence" value="ECO:0007669"/>
    <property type="project" value="UniProtKB-ARBA"/>
</dbReference>
<dbReference type="InParanoid" id="H3BX37"/>
<dbReference type="FunFam" id="2.60.40.150:FF:000076">
    <property type="entry name" value="multiple C2 and transmembrane domain-containing protein 2 isoform X1"/>
    <property type="match status" value="1"/>
</dbReference>
<keyword evidence="6" id="KW-0677">Repeat</keyword>
<dbReference type="PANTHER" id="PTHR45911">
    <property type="entry name" value="C2 DOMAIN-CONTAINING PROTEIN"/>
    <property type="match status" value="1"/>
</dbReference>
<dbReference type="CDD" id="cd04042">
    <property type="entry name" value="C2A_MCTP_PRT"/>
    <property type="match status" value="1"/>
</dbReference>
<accession>H3BX37</accession>
<dbReference type="CDD" id="cd08377">
    <property type="entry name" value="C2C_MCTP_PRT"/>
    <property type="match status" value="1"/>
</dbReference>
<feature type="domain" description="C2" evidence="10">
    <location>
        <begin position="194"/>
        <end position="309"/>
    </location>
</feature>
<evidence type="ECO:0000256" key="5">
    <source>
        <dbReference type="ARBA" id="ARBA00022723"/>
    </source>
</evidence>
<dbReference type="Ensembl" id="ENSTNIT00000000213.1">
    <property type="protein sequence ID" value="ENSTNIP00000000550.1"/>
    <property type="gene ID" value="ENSTNIG00000011899.1"/>
</dbReference>
<dbReference type="GO" id="GO:0030672">
    <property type="term" value="C:synaptic vesicle membrane"/>
    <property type="evidence" value="ECO:0007669"/>
    <property type="project" value="TreeGrafter"/>
</dbReference>
<reference evidence="11" key="2">
    <citation type="submission" date="2025-08" db="UniProtKB">
        <authorList>
            <consortium name="Ensembl"/>
        </authorList>
    </citation>
    <scope>IDENTIFICATION</scope>
</reference>
<comment type="subcellular location">
    <subcellularLocation>
        <location evidence="2">Membrane</location>
        <topology evidence="2">Multi-pass membrane protein</topology>
    </subcellularLocation>
</comment>
<evidence type="ECO:0000313" key="12">
    <source>
        <dbReference type="Proteomes" id="UP000007303"/>
    </source>
</evidence>
<protein>
    <recommendedName>
        <fullName evidence="10">C2 domain-containing protein</fullName>
    </recommendedName>
</protein>
<evidence type="ECO:0000256" key="4">
    <source>
        <dbReference type="ARBA" id="ARBA00022692"/>
    </source>
</evidence>
<dbReference type="SUPFAM" id="SSF49562">
    <property type="entry name" value="C2 domain (Calcium/lipid-binding domain, CaLB)"/>
    <property type="match status" value="3"/>
</dbReference>
<evidence type="ECO:0000256" key="3">
    <source>
        <dbReference type="ARBA" id="ARBA00007923"/>
    </source>
</evidence>
<reference evidence="11" key="3">
    <citation type="submission" date="2025-09" db="UniProtKB">
        <authorList>
            <consortium name="Ensembl"/>
        </authorList>
    </citation>
    <scope>IDENTIFICATION</scope>
</reference>
<dbReference type="PANTHER" id="PTHR45911:SF2">
    <property type="entry name" value="MULTIPLE C2 AND TRANSMEMBRANE DOMAIN-CONTAINING PROTEIN 2"/>
    <property type="match status" value="1"/>
</dbReference>
<dbReference type="SMART" id="SM00239">
    <property type="entry name" value="C2"/>
    <property type="match status" value="3"/>
</dbReference>
<dbReference type="Pfam" id="PF00168">
    <property type="entry name" value="C2"/>
    <property type="match status" value="3"/>
</dbReference>
<feature type="domain" description="C2" evidence="10">
    <location>
        <begin position="351"/>
        <end position="464"/>
    </location>
</feature>
<keyword evidence="8" id="KW-1133">Transmembrane helix</keyword>
<dbReference type="GeneTree" id="ENSGT00940000156291"/>
<evidence type="ECO:0000256" key="8">
    <source>
        <dbReference type="ARBA" id="ARBA00022989"/>
    </source>
</evidence>
<sequence length="555" mass="62578">FLLTIHLKEGRNLVIRDRCGTSDPFVKFKMEGKTFYKSKVVYKDLNPTWNETFSLPLKDLSQKMYIKVYDRDLTTDDFMGSASVTLSDLVMDKVNELALPLDDPNSLEEDMGVLLVDMSLMLRDTDSKKGHVWLAPSFIHMLRSSLPFLPDSAFESLVAQSSNCAVACSPPLRMLTGVCEAGLTHRVCYTAGGSTHSLRLSDAMRKSQIWTSVVSITLVEARELCWDSQGGQLFVCFKLGEQIYKSKNQVKVPRPQWRERFTLNLFLESSHILEVELWLKEGRRNEECLGTCQVDLSAVPASQRQLFTVALNPSRGVLVFLLAVNSCSGVSVSDLCAAPLDQPQERQNQLENYHLKRTLKNLSDVGFLQVKVLKATDLLAADLNGKSDPFCVLELGHDRLLSHTVYKSLNPEWNQVFALPVRDVHDVLVVTVFDEDGDKAPDFLGKAAVPLLSIRHGQAVTYPLKKEDLGGLSKGSITLELELLFNPVRASLRTFQPRERRFAEDNPKFSKKALSRNVLRVQVLYRTISASLQYMKSCFQWESVQRSLLAFLVEY</sequence>
<comment type="cofactor">
    <cofactor evidence="1">
        <name>Ca(2+)</name>
        <dbReference type="ChEBI" id="CHEBI:29108"/>
    </cofactor>
</comment>
<evidence type="ECO:0000256" key="2">
    <source>
        <dbReference type="ARBA" id="ARBA00004141"/>
    </source>
</evidence>
<dbReference type="HOGENOM" id="CLU_011170_0_1_1"/>